<keyword evidence="6" id="KW-1185">Reference proteome</keyword>
<sequence>MIRKRYLSKKIVILPTAVAFTLAVVFTGCNNVTTGGNKQVYKITEEGLNFKMQNTPISSYWLPEDLLEWTASEDEDAPYNISTIELQKRVDKEKLQTVNNTQNKDTKVVALSIMNANTSGNPTQGSNTFDSNTFSYWQYIDTLVYWGGSAGEGIIVPPSADVTDSAHKNGVEVLGTIFFPPTEFAGRLEWLDTFFTKDAEGNFIMVDKLIEVAKTYNFEGWFINQETQGTEENPLTVEHVELMQEFIKQYKEKAGDSQQLMWYDSMTKDGEINWQNTLNDKNDIFLIDGEGNKVADSMFLNFWWTEDKYAQDELLKKSEEHAEKIGVDSKDVYAGIDVQANGTATPIKWDLFEKTANETYTSLGLYCPSWTYFSSDTVDSFQEKEAKLWVNEFNDPTKATEATGTTWRGISTYVVEKSAVTSLPFKTNFSMGNGYNFFIDGEKVSSLDWNNRSLSDVMPTYRWIIENEGENQLTASLDYSTAYYGGNSIKLLGKLEANKSSTIKLFSADLKFEKGVEFTTMAKADSEVALDLVLEFDDGTIETISGDKKLEKDWTKVTYDVEKFVDKSIRTISYKMTTSEAANNLTINLGNLSIDDGKTDKAVDVSNVKVESTSFEEDSTLAGIRLTWDATEGEGLHHYEIYKVNSDKSKSYLGATYNTRYFINSLERETDEMESTFEVVSVNNDNVRGKSAKVKVEWPDNTLPKANFRAKSTVVAPGESVTFENLSNLVADSYEWTFKGADVETSTEQNPTVTYSNEGTYDVVLKAKNKKGNDEIVIKDLITVTKLAESGLNNLSLNKTVEASSFVNDAEAPKYALDGDPSTKWCAVGPDNHNITIDLGEVKSINEVHIQHAEVGGENPDMNTEEYKIEVSEDGENFTTVSLREGNTLGETVDAFKQVNARYVRLTILKATQGSDSAARIYGIDVFGLE</sequence>
<dbReference type="PROSITE" id="PS51257">
    <property type="entry name" value="PROKAR_LIPOPROTEIN"/>
    <property type="match status" value="1"/>
</dbReference>
<dbReference type="CDD" id="cd00146">
    <property type="entry name" value="PKD"/>
    <property type="match status" value="1"/>
</dbReference>
<organism evidence="5 6">
    <name type="scientific">Clostridium saudiense</name>
    <dbReference type="NCBI Taxonomy" id="1414720"/>
    <lineage>
        <taxon>Bacteria</taxon>
        <taxon>Bacillati</taxon>
        <taxon>Bacillota</taxon>
        <taxon>Clostridia</taxon>
        <taxon>Eubacteriales</taxon>
        <taxon>Clostridiaceae</taxon>
        <taxon>Clostridium</taxon>
    </lineage>
</organism>
<dbReference type="SMART" id="SM00089">
    <property type="entry name" value="PKD"/>
    <property type="match status" value="1"/>
</dbReference>
<dbReference type="PROSITE" id="PS50022">
    <property type="entry name" value="FA58C_3"/>
    <property type="match status" value="1"/>
</dbReference>
<dbReference type="InterPro" id="IPR008979">
    <property type="entry name" value="Galactose-bd-like_sf"/>
</dbReference>
<reference evidence="5 6" key="1">
    <citation type="journal article" date="2021" name="Sci. Rep.">
        <title>The distribution of antibiotic resistance genes in chicken gut microbiota commensals.</title>
        <authorList>
            <person name="Juricova H."/>
            <person name="Matiasovicova J."/>
            <person name="Kubasova T."/>
            <person name="Cejkova D."/>
            <person name="Rychlik I."/>
        </authorList>
    </citation>
    <scope>NUCLEOTIDE SEQUENCE [LARGE SCALE GENOMIC DNA]</scope>
    <source>
        <strain evidence="5 6">An435</strain>
    </source>
</reference>
<feature type="chain" id="PRO_5047329092" evidence="2">
    <location>
        <begin position="20"/>
        <end position="930"/>
    </location>
</feature>
<dbReference type="InterPro" id="IPR054110">
    <property type="entry name" value="EndoD-like_D2"/>
</dbReference>
<dbReference type="InterPro" id="IPR000421">
    <property type="entry name" value="FA58C"/>
</dbReference>
<dbReference type="Proteomes" id="UP000767334">
    <property type="component" value="Unassembled WGS sequence"/>
</dbReference>
<name>A0ABS2FHR9_9CLOT</name>
<protein>
    <submittedName>
        <fullName evidence="5">Discoidin domain-containing protein</fullName>
    </submittedName>
</protein>
<dbReference type="SUPFAM" id="SSF49785">
    <property type="entry name" value="Galactose-binding domain-like"/>
    <property type="match status" value="1"/>
</dbReference>
<feature type="domain" description="PKD" evidence="4">
    <location>
        <begin position="704"/>
        <end position="773"/>
    </location>
</feature>
<comment type="caution">
    <text evidence="5">The sequence shown here is derived from an EMBL/GenBank/DDBJ whole genome shotgun (WGS) entry which is preliminary data.</text>
</comment>
<dbReference type="PANTHER" id="PTHR13246:SF1">
    <property type="entry name" value="CYTOSOLIC ENDO-BETA-N-ACETYLGLUCOSAMINIDASE"/>
    <property type="match status" value="1"/>
</dbReference>
<accession>A0ABS2FHR9</accession>
<keyword evidence="1" id="KW-0326">Glycosidase</keyword>
<dbReference type="Gene3D" id="2.60.120.260">
    <property type="entry name" value="Galactose-binding domain-like"/>
    <property type="match status" value="2"/>
</dbReference>
<gene>
    <name evidence="5" type="ORF">H6A19_12285</name>
</gene>
<keyword evidence="1" id="KW-0378">Hydrolase</keyword>
<dbReference type="InterPro" id="IPR032979">
    <property type="entry name" value="ENGase"/>
</dbReference>
<evidence type="ECO:0000256" key="1">
    <source>
        <dbReference type="ARBA" id="ARBA00023295"/>
    </source>
</evidence>
<dbReference type="InterPro" id="IPR005201">
    <property type="entry name" value="TIM_ENGase"/>
</dbReference>
<dbReference type="Pfam" id="PF00754">
    <property type="entry name" value="F5_F8_type_C"/>
    <property type="match status" value="1"/>
</dbReference>
<dbReference type="InterPro" id="IPR000601">
    <property type="entry name" value="PKD_dom"/>
</dbReference>
<dbReference type="PROSITE" id="PS50093">
    <property type="entry name" value="PKD"/>
    <property type="match status" value="1"/>
</dbReference>
<feature type="domain" description="F5/8 type C" evidence="3">
    <location>
        <begin position="785"/>
        <end position="929"/>
    </location>
</feature>
<dbReference type="PANTHER" id="PTHR13246">
    <property type="entry name" value="ENDO BETA N-ACETYLGLUCOSAMINIDASE"/>
    <property type="match status" value="1"/>
</dbReference>
<dbReference type="InterPro" id="IPR022409">
    <property type="entry name" value="PKD/Chitinase_dom"/>
</dbReference>
<evidence type="ECO:0000259" key="4">
    <source>
        <dbReference type="PROSITE" id="PS50093"/>
    </source>
</evidence>
<evidence type="ECO:0000259" key="3">
    <source>
        <dbReference type="PROSITE" id="PS50022"/>
    </source>
</evidence>
<keyword evidence="2" id="KW-0732">Signal</keyword>
<feature type="signal peptide" evidence="2">
    <location>
        <begin position="1"/>
        <end position="19"/>
    </location>
</feature>
<dbReference type="Gene3D" id="2.60.40.10">
    <property type="entry name" value="Immunoglobulins"/>
    <property type="match status" value="2"/>
</dbReference>
<dbReference type="Gene3D" id="3.20.20.80">
    <property type="entry name" value="Glycosidases"/>
    <property type="match status" value="1"/>
</dbReference>
<evidence type="ECO:0000256" key="2">
    <source>
        <dbReference type="SAM" id="SignalP"/>
    </source>
</evidence>
<proteinExistence type="predicted"/>
<dbReference type="CDD" id="cd06547">
    <property type="entry name" value="GH85_ENGase"/>
    <property type="match status" value="1"/>
</dbReference>
<evidence type="ECO:0000313" key="6">
    <source>
        <dbReference type="Proteomes" id="UP000767334"/>
    </source>
</evidence>
<evidence type="ECO:0000313" key="5">
    <source>
        <dbReference type="EMBL" id="MBM6820105.1"/>
    </source>
</evidence>
<dbReference type="SUPFAM" id="SSF49299">
    <property type="entry name" value="PKD domain"/>
    <property type="match status" value="1"/>
</dbReference>
<dbReference type="InterPro" id="IPR013783">
    <property type="entry name" value="Ig-like_fold"/>
</dbReference>
<dbReference type="InterPro" id="IPR035986">
    <property type="entry name" value="PKD_dom_sf"/>
</dbReference>
<dbReference type="Pfam" id="PF03644">
    <property type="entry name" value="Glyco_hydro_85"/>
    <property type="match status" value="1"/>
</dbReference>
<dbReference type="Pfam" id="PF00801">
    <property type="entry name" value="PKD"/>
    <property type="match status" value="1"/>
</dbReference>
<dbReference type="Pfam" id="PF21910">
    <property type="entry name" value="GH85_C"/>
    <property type="match status" value="1"/>
</dbReference>
<dbReference type="EMBL" id="JACJLL010000084">
    <property type="protein sequence ID" value="MBM6820105.1"/>
    <property type="molecule type" value="Genomic_DNA"/>
</dbReference>